<accession>A0A2H3GP41</accession>
<dbReference type="InterPro" id="IPR002018">
    <property type="entry name" value="CarbesteraseB"/>
</dbReference>
<evidence type="ECO:0000256" key="2">
    <source>
        <dbReference type="ARBA" id="ARBA00022801"/>
    </source>
</evidence>
<evidence type="ECO:0000256" key="1">
    <source>
        <dbReference type="ARBA" id="ARBA00005964"/>
    </source>
</evidence>
<dbReference type="GO" id="GO:0016787">
    <property type="term" value="F:hydrolase activity"/>
    <property type="evidence" value="ECO:0007669"/>
    <property type="project" value="UniProtKB-KW"/>
</dbReference>
<reference evidence="5 6" key="1">
    <citation type="journal article" date="2016" name="Environ. Microbiol.">
        <title>Effector profiles distinguish formae speciales of Fusarium oxysporum.</title>
        <authorList>
            <person name="van Dam P."/>
            <person name="Fokkens L."/>
            <person name="Schmidt S.M."/>
            <person name="Linmans J.H."/>
            <person name="Kistler H.C."/>
            <person name="Ma L.J."/>
            <person name="Rep M."/>
        </authorList>
    </citation>
    <scope>NUCLEOTIDE SEQUENCE [LARGE SCALE GENOMIC DNA]</scope>
    <source>
        <strain evidence="5 6">Forc016</strain>
    </source>
</reference>
<dbReference type="AlphaFoldDB" id="A0A2H3GP41"/>
<sequence>MESPRVKIQLSGGTIAGVRKDDFIHIRGLKYAEAKRFEAPKPVNSWNGLIDCAGPAPICPQNPSRLNNITGDLNQGQPMDEDCLNVTIAAPMQPNKRKHLLPVMVWFHGGAFLSGGGDLDCYLPQGLASRSIITVNVTYRLGIFGYLPIDDVAPANLGLLDQIEALRWVQKNISAFGGDPSRVTIAGQSAGALSVVCMMISDQADSLFQRAIMQSTPLGMPQVILKDKSQQLSAFMKSQLQINLHSASSEELLKLQTQVSIESKRLGILRPFWPRFGAYPLPEVSDLNQMITKRAGSVPIIISWTEDEATAFLPMIDDYVYYMNIPLVGGIFRAYFNWAYSDMIFILPSKRLHDAYRQAGGFSSTCCFRFRPQGNAVGATHCSDLPYLFGYLDNWKRSPMVQGLNALSIIQQVGEEVKNLWASFISGDALKPSHYEVSHTFSSQQI</sequence>
<comment type="similarity">
    <text evidence="1 3">Belongs to the type-B carboxylesterase/lipase family.</text>
</comment>
<dbReference type="InterPro" id="IPR050309">
    <property type="entry name" value="Type-B_Carboxylest/Lipase"/>
</dbReference>
<dbReference type="InterPro" id="IPR019826">
    <property type="entry name" value="Carboxylesterase_B_AS"/>
</dbReference>
<evidence type="ECO:0000256" key="3">
    <source>
        <dbReference type="RuleBase" id="RU361235"/>
    </source>
</evidence>
<keyword evidence="2 3" id="KW-0378">Hydrolase</keyword>
<gene>
    <name evidence="5" type="ORF">AU210_012524</name>
</gene>
<dbReference type="Pfam" id="PF00135">
    <property type="entry name" value="COesterase"/>
    <property type="match status" value="1"/>
</dbReference>
<dbReference type="SUPFAM" id="SSF53474">
    <property type="entry name" value="alpha/beta-Hydrolases"/>
    <property type="match status" value="1"/>
</dbReference>
<organism evidence="5 6">
    <name type="scientific">Fusarium oxysporum f. sp. radicis-cucumerinum</name>
    <dbReference type="NCBI Taxonomy" id="327505"/>
    <lineage>
        <taxon>Eukaryota</taxon>
        <taxon>Fungi</taxon>
        <taxon>Dikarya</taxon>
        <taxon>Ascomycota</taxon>
        <taxon>Pezizomycotina</taxon>
        <taxon>Sordariomycetes</taxon>
        <taxon>Hypocreomycetidae</taxon>
        <taxon>Hypocreales</taxon>
        <taxon>Nectriaceae</taxon>
        <taxon>Fusarium</taxon>
        <taxon>Fusarium oxysporum species complex</taxon>
    </lineage>
</organism>
<dbReference type="PROSITE" id="PS00122">
    <property type="entry name" value="CARBOXYLESTERASE_B_1"/>
    <property type="match status" value="1"/>
</dbReference>
<name>A0A2H3GP41_FUSOX</name>
<dbReference type="STRING" id="327505.A0A2H3GP41"/>
<dbReference type="Proteomes" id="UP000219602">
    <property type="component" value="Chromosome 11"/>
</dbReference>
<dbReference type="Gene3D" id="3.40.50.1820">
    <property type="entry name" value="alpha/beta hydrolase"/>
    <property type="match status" value="1"/>
</dbReference>
<reference evidence="5 6" key="2">
    <citation type="journal article" date="2017" name="Sci. Rep.">
        <title>A mobile pathogenicity chromosome in Fusarium oxysporum for infection of multiple cucurbit species.</title>
        <authorList>
            <person name="van Dam P."/>
            <person name="Fokkens L."/>
            <person name="Ayukawa Y."/>
            <person name="van der Gragt M."/>
            <person name="Ter Horst A."/>
            <person name="Brankovics B."/>
            <person name="Houterman P.M."/>
            <person name="Arie T."/>
            <person name="Rep M."/>
        </authorList>
    </citation>
    <scope>NUCLEOTIDE SEQUENCE [LARGE SCALE GENOMIC DNA]</scope>
    <source>
        <strain evidence="5 6">Forc016</strain>
    </source>
</reference>
<comment type="caution">
    <text evidence="5">The sequence shown here is derived from an EMBL/GenBank/DDBJ whole genome shotgun (WGS) entry which is preliminary data.</text>
</comment>
<feature type="domain" description="Carboxylesterase type B" evidence="4">
    <location>
        <begin position="7"/>
        <end position="318"/>
    </location>
</feature>
<dbReference type="PANTHER" id="PTHR11559">
    <property type="entry name" value="CARBOXYLESTERASE"/>
    <property type="match status" value="1"/>
</dbReference>
<evidence type="ECO:0000313" key="5">
    <source>
        <dbReference type="EMBL" id="PCD26092.1"/>
    </source>
</evidence>
<evidence type="ECO:0000259" key="4">
    <source>
        <dbReference type="Pfam" id="PF00135"/>
    </source>
</evidence>
<dbReference type="InterPro" id="IPR029058">
    <property type="entry name" value="AB_hydrolase_fold"/>
</dbReference>
<dbReference type="EC" id="3.1.1.-" evidence="3"/>
<proteinExistence type="inferred from homology"/>
<evidence type="ECO:0000313" key="6">
    <source>
        <dbReference type="Proteomes" id="UP000219602"/>
    </source>
</evidence>
<dbReference type="EMBL" id="MABQ02000009">
    <property type="protein sequence ID" value="PCD26092.1"/>
    <property type="molecule type" value="Genomic_DNA"/>
</dbReference>
<protein>
    <recommendedName>
        <fullName evidence="3">Carboxylic ester hydrolase</fullName>
        <ecNumber evidence="3">3.1.1.-</ecNumber>
    </recommendedName>
</protein>